<organism evidence="15 16">
    <name type="scientific">Geomobilimonas luticola</name>
    <dbReference type="NCBI Taxonomy" id="1114878"/>
    <lineage>
        <taxon>Bacteria</taxon>
        <taxon>Pseudomonadati</taxon>
        <taxon>Thermodesulfobacteriota</taxon>
        <taxon>Desulfuromonadia</taxon>
        <taxon>Geobacterales</taxon>
        <taxon>Geobacteraceae</taxon>
        <taxon>Geomobilimonas</taxon>
    </lineage>
</organism>
<dbReference type="InterPro" id="IPR000700">
    <property type="entry name" value="PAS-assoc_C"/>
</dbReference>
<dbReference type="Gene3D" id="3.30.565.10">
    <property type="entry name" value="Histidine kinase-like ATPase, C-terminal domain"/>
    <property type="match status" value="1"/>
</dbReference>
<keyword evidence="3 9" id="KW-0597">Phosphoprotein</keyword>
<feature type="transmembrane region" description="Helical" evidence="10">
    <location>
        <begin position="45"/>
        <end position="68"/>
    </location>
</feature>
<evidence type="ECO:0000259" key="11">
    <source>
        <dbReference type="PROSITE" id="PS50109"/>
    </source>
</evidence>
<dbReference type="SMART" id="SM00448">
    <property type="entry name" value="REC"/>
    <property type="match status" value="1"/>
</dbReference>
<dbReference type="InterPro" id="IPR003661">
    <property type="entry name" value="HisK_dim/P_dom"/>
</dbReference>
<dbReference type="InterPro" id="IPR036890">
    <property type="entry name" value="HATPase_C_sf"/>
</dbReference>
<dbReference type="InterPro" id="IPR001789">
    <property type="entry name" value="Sig_transdc_resp-reg_receiver"/>
</dbReference>
<gene>
    <name evidence="15" type="ORF">KI810_16210</name>
</gene>
<comment type="caution">
    <text evidence="15">The sequence shown here is derived from an EMBL/GenBank/DDBJ whole genome shotgun (WGS) entry which is preliminary data.</text>
</comment>
<dbReference type="EMBL" id="JAHCVK010000012">
    <property type="protein sequence ID" value="MBT0654597.1"/>
    <property type="molecule type" value="Genomic_DNA"/>
</dbReference>
<dbReference type="InterPro" id="IPR005467">
    <property type="entry name" value="His_kinase_dom"/>
</dbReference>
<dbReference type="Proteomes" id="UP000756860">
    <property type="component" value="Unassembled WGS sequence"/>
</dbReference>
<proteinExistence type="predicted"/>
<dbReference type="InterPro" id="IPR011006">
    <property type="entry name" value="CheY-like_superfamily"/>
</dbReference>
<dbReference type="PANTHER" id="PTHR43065:SF46">
    <property type="entry name" value="C4-DICARBOXYLATE TRANSPORT SENSOR PROTEIN DCTB"/>
    <property type="match status" value="1"/>
</dbReference>
<dbReference type="SUPFAM" id="SSF55874">
    <property type="entry name" value="ATPase domain of HSP90 chaperone/DNA topoisomerase II/histidine kinase"/>
    <property type="match status" value="1"/>
</dbReference>
<dbReference type="Pfam" id="PF02518">
    <property type="entry name" value="HATPase_c"/>
    <property type="match status" value="1"/>
</dbReference>
<keyword evidence="10" id="KW-0472">Membrane</keyword>
<dbReference type="InterPro" id="IPR003594">
    <property type="entry name" value="HATPase_dom"/>
</dbReference>
<keyword evidence="5" id="KW-0547">Nucleotide-binding</keyword>
<evidence type="ECO:0000259" key="13">
    <source>
        <dbReference type="PROSITE" id="PS50112"/>
    </source>
</evidence>
<evidence type="ECO:0000313" key="16">
    <source>
        <dbReference type="Proteomes" id="UP000756860"/>
    </source>
</evidence>
<dbReference type="InterPro" id="IPR035965">
    <property type="entry name" value="PAS-like_dom_sf"/>
</dbReference>
<evidence type="ECO:0000259" key="14">
    <source>
        <dbReference type="PROSITE" id="PS50113"/>
    </source>
</evidence>
<feature type="domain" description="PAS" evidence="13">
    <location>
        <begin position="343"/>
        <end position="413"/>
    </location>
</feature>
<dbReference type="Pfam" id="PF13188">
    <property type="entry name" value="PAS_8"/>
    <property type="match status" value="1"/>
</dbReference>
<evidence type="ECO:0000256" key="5">
    <source>
        <dbReference type="ARBA" id="ARBA00022741"/>
    </source>
</evidence>
<keyword evidence="6" id="KW-0418">Kinase</keyword>
<dbReference type="Gene3D" id="1.10.287.130">
    <property type="match status" value="1"/>
</dbReference>
<dbReference type="PROSITE" id="PS50113">
    <property type="entry name" value="PAC"/>
    <property type="match status" value="2"/>
</dbReference>
<dbReference type="PROSITE" id="PS50110">
    <property type="entry name" value="RESPONSE_REGULATORY"/>
    <property type="match status" value="1"/>
</dbReference>
<feature type="domain" description="PAC" evidence="14">
    <location>
        <begin position="162"/>
        <end position="215"/>
    </location>
</feature>
<evidence type="ECO:0000256" key="1">
    <source>
        <dbReference type="ARBA" id="ARBA00000085"/>
    </source>
</evidence>
<dbReference type="PROSITE" id="PS50109">
    <property type="entry name" value="HIS_KIN"/>
    <property type="match status" value="1"/>
</dbReference>
<dbReference type="SUPFAM" id="SSF52172">
    <property type="entry name" value="CheY-like"/>
    <property type="match status" value="1"/>
</dbReference>
<dbReference type="InterPro" id="IPR013656">
    <property type="entry name" value="PAS_4"/>
</dbReference>
<keyword evidence="10" id="KW-1133">Transmembrane helix</keyword>
<dbReference type="SUPFAM" id="SSF55785">
    <property type="entry name" value="PYP-like sensor domain (PAS domain)"/>
    <property type="match status" value="3"/>
</dbReference>
<keyword evidence="4" id="KW-0808">Transferase</keyword>
<dbReference type="SUPFAM" id="SSF47384">
    <property type="entry name" value="Homodimeric domain of signal transducing histidine kinase"/>
    <property type="match status" value="1"/>
</dbReference>
<dbReference type="InterPro" id="IPR000014">
    <property type="entry name" value="PAS"/>
</dbReference>
<dbReference type="Pfam" id="PF08448">
    <property type="entry name" value="PAS_4"/>
    <property type="match status" value="1"/>
</dbReference>
<dbReference type="SMART" id="SM00086">
    <property type="entry name" value="PAC"/>
    <property type="match status" value="2"/>
</dbReference>
<dbReference type="SMART" id="SM00387">
    <property type="entry name" value="HATPase_c"/>
    <property type="match status" value="1"/>
</dbReference>
<dbReference type="Pfam" id="PF00072">
    <property type="entry name" value="Response_reg"/>
    <property type="match status" value="1"/>
</dbReference>
<sequence>MPIPSRFHLDPYALRIAAMYFLLSCGWIFFTDFLVLTVPFMNQSLLLAGILKGCFFVTVTSSLLYWLIRRALTQQEESNRLLAENEERLRLALTASNQGMYDLDLQSGRATVNDAYYQMLGYDSAMNRKADVADWTARLHPDDREKALEVFRACTEGETARYKMEYRLRTAGNGWKWILSVGSVVGWDSGGRPVRMLGTHLDIDDRKQADLALTASEQRYRSLFANMQEGVAYCRMLFDGDNTPSDFVYLEVNEAFTRLTGLEHVVGRKVTEVLPGIKELDPELLGIYGRIALTGQPEKFEIYIMALARWFSVSVYSPEQGCFVAVFDNITARKESEAALQKEKSFTESALNNLNDFFFVFDLEGKFLRWNKALSTVSGYGDDEIRAMKPTDFFPQELRHIVQNAIETAVREGSVFLETTLLTKDGREIPYEFTAGLFKDLNGVTIGISGTGRDISERREAERERDELTAQLRQAQKIEAIGTLTGGLAHDFNNILTVINGYAALLLRKVPDMKTREILDHIAEAGNRAADMTQQLLAFSRRQVLEPKVIKPEEAILRAEKLLRRLLPESIRITLACRDRGGKVKVDPGQLEQVLINLVINARDAMPTGGEITLATQTVRIDSRFAHSHPGAQPGNYAMITIDDTGEGMPPEVMERVFEPFFTTKAAGKGTGLGLSMVYGIIKQSGGYITVESTVGAGTTFSLYLPLVEEDLHPDEERQEEQPQPPSQTNATVLVVEDEESIRSFIREILDESGCNVLLAASPEEALRVMETTLHPPLDLLITDMVMPGMNGSQLAHILRERQPDLRVLFMSGYTDVDLARELHLSEQTVFLTKPFLPATFMEKVTELLLPGGAQR</sequence>
<dbReference type="CDD" id="cd00082">
    <property type="entry name" value="HisKA"/>
    <property type="match status" value="1"/>
</dbReference>
<dbReference type="PRINTS" id="PR00344">
    <property type="entry name" value="BCTRLSENSOR"/>
</dbReference>
<dbReference type="SMART" id="SM00091">
    <property type="entry name" value="PAS"/>
    <property type="match status" value="3"/>
</dbReference>
<dbReference type="PROSITE" id="PS50112">
    <property type="entry name" value="PAS"/>
    <property type="match status" value="2"/>
</dbReference>
<keyword evidence="7" id="KW-0067">ATP-binding</keyword>
<feature type="domain" description="Response regulatory" evidence="12">
    <location>
        <begin position="732"/>
        <end position="849"/>
    </location>
</feature>
<keyword evidence="8" id="KW-0902">Two-component regulatory system</keyword>
<dbReference type="Pfam" id="PF08447">
    <property type="entry name" value="PAS_3"/>
    <property type="match status" value="1"/>
</dbReference>
<accession>A0ABS5SJH9</accession>
<dbReference type="RefSeq" id="WP_214176605.1">
    <property type="nucleotide sequence ID" value="NZ_JAHCVK010000012.1"/>
</dbReference>
<evidence type="ECO:0000256" key="8">
    <source>
        <dbReference type="ARBA" id="ARBA00023012"/>
    </source>
</evidence>
<feature type="modified residue" description="4-aspartylphosphate" evidence="9">
    <location>
        <position position="784"/>
    </location>
</feature>
<feature type="domain" description="PAS" evidence="13">
    <location>
        <begin position="85"/>
        <end position="158"/>
    </location>
</feature>
<evidence type="ECO:0000256" key="7">
    <source>
        <dbReference type="ARBA" id="ARBA00022840"/>
    </source>
</evidence>
<feature type="domain" description="PAC" evidence="14">
    <location>
        <begin position="415"/>
        <end position="467"/>
    </location>
</feature>
<feature type="domain" description="Histidine kinase" evidence="11">
    <location>
        <begin position="487"/>
        <end position="709"/>
    </location>
</feature>
<evidence type="ECO:0000259" key="12">
    <source>
        <dbReference type="PROSITE" id="PS50110"/>
    </source>
</evidence>
<comment type="catalytic activity">
    <reaction evidence="1">
        <text>ATP + protein L-histidine = ADP + protein N-phospho-L-histidine.</text>
        <dbReference type="EC" id="2.7.13.3"/>
    </reaction>
</comment>
<keyword evidence="16" id="KW-1185">Reference proteome</keyword>
<name>A0ABS5SJH9_9BACT</name>
<evidence type="ECO:0000256" key="9">
    <source>
        <dbReference type="PROSITE-ProRule" id="PRU00169"/>
    </source>
</evidence>
<dbReference type="CDD" id="cd00130">
    <property type="entry name" value="PAS"/>
    <property type="match status" value="2"/>
</dbReference>
<evidence type="ECO:0000256" key="4">
    <source>
        <dbReference type="ARBA" id="ARBA00022679"/>
    </source>
</evidence>
<dbReference type="SMART" id="SM00388">
    <property type="entry name" value="HisKA"/>
    <property type="match status" value="1"/>
</dbReference>
<dbReference type="NCBIfam" id="TIGR00229">
    <property type="entry name" value="sensory_box"/>
    <property type="match status" value="2"/>
</dbReference>
<dbReference type="PANTHER" id="PTHR43065">
    <property type="entry name" value="SENSOR HISTIDINE KINASE"/>
    <property type="match status" value="1"/>
</dbReference>
<dbReference type="InterPro" id="IPR001610">
    <property type="entry name" value="PAC"/>
</dbReference>
<feature type="transmembrane region" description="Helical" evidence="10">
    <location>
        <begin position="12"/>
        <end position="38"/>
    </location>
</feature>
<protein>
    <recommendedName>
        <fullName evidence="2">histidine kinase</fullName>
        <ecNumber evidence="2">2.7.13.3</ecNumber>
    </recommendedName>
</protein>
<dbReference type="Gene3D" id="3.30.450.20">
    <property type="entry name" value="PAS domain"/>
    <property type="match status" value="3"/>
</dbReference>
<evidence type="ECO:0000256" key="10">
    <source>
        <dbReference type="SAM" id="Phobius"/>
    </source>
</evidence>
<reference evidence="15 16" key="1">
    <citation type="submission" date="2021-05" db="EMBL/GenBank/DDBJ databases">
        <title>The draft genome of Geobacter luticola JCM 17780.</title>
        <authorList>
            <person name="Xu Z."/>
            <person name="Masuda Y."/>
            <person name="Itoh H."/>
            <person name="Senoo K."/>
        </authorList>
    </citation>
    <scope>NUCLEOTIDE SEQUENCE [LARGE SCALE GENOMIC DNA]</scope>
    <source>
        <strain evidence="15 16">JCM 17780</strain>
    </source>
</reference>
<evidence type="ECO:0000256" key="3">
    <source>
        <dbReference type="ARBA" id="ARBA00022553"/>
    </source>
</evidence>
<dbReference type="EC" id="2.7.13.3" evidence="2"/>
<dbReference type="InterPro" id="IPR013655">
    <property type="entry name" value="PAS_fold_3"/>
</dbReference>
<dbReference type="InterPro" id="IPR004358">
    <property type="entry name" value="Sig_transdc_His_kin-like_C"/>
</dbReference>
<keyword evidence="10" id="KW-0812">Transmembrane</keyword>
<evidence type="ECO:0000256" key="6">
    <source>
        <dbReference type="ARBA" id="ARBA00022777"/>
    </source>
</evidence>
<evidence type="ECO:0000256" key="2">
    <source>
        <dbReference type="ARBA" id="ARBA00012438"/>
    </source>
</evidence>
<dbReference type="InterPro" id="IPR036097">
    <property type="entry name" value="HisK_dim/P_sf"/>
</dbReference>
<dbReference type="Pfam" id="PF00512">
    <property type="entry name" value="HisKA"/>
    <property type="match status" value="1"/>
</dbReference>
<evidence type="ECO:0000313" key="15">
    <source>
        <dbReference type="EMBL" id="MBT0654597.1"/>
    </source>
</evidence>
<dbReference type="Gene3D" id="3.40.50.2300">
    <property type="match status" value="1"/>
</dbReference>